<keyword evidence="4 6" id="KW-1133">Transmembrane helix</keyword>
<dbReference type="EMBL" id="JAGSPA010000001">
    <property type="protein sequence ID" value="MBV7255933.1"/>
    <property type="molecule type" value="Genomic_DNA"/>
</dbReference>
<feature type="transmembrane region" description="Helical" evidence="6">
    <location>
        <begin position="71"/>
        <end position="91"/>
    </location>
</feature>
<feature type="transmembrane region" description="Helical" evidence="6">
    <location>
        <begin position="112"/>
        <end position="139"/>
    </location>
</feature>
<dbReference type="Proteomes" id="UP000722336">
    <property type="component" value="Unassembled WGS sequence"/>
</dbReference>
<dbReference type="RefSeq" id="WP_218444339.1">
    <property type="nucleotide sequence ID" value="NZ_JAGSPA010000001.1"/>
</dbReference>
<evidence type="ECO:0000256" key="3">
    <source>
        <dbReference type="ARBA" id="ARBA00022692"/>
    </source>
</evidence>
<evidence type="ECO:0000256" key="4">
    <source>
        <dbReference type="ARBA" id="ARBA00022989"/>
    </source>
</evidence>
<evidence type="ECO:0000256" key="5">
    <source>
        <dbReference type="ARBA" id="ARBA00023136"/>
    </source>
</evidence>
<feature type="transmembrane region" description="Helical" evidence="6">
    <location>
        <begin position="41"/>
        <end position="65"/>
    </location>
</feature>
<evidence type="ECO:0000313" key="8">
    <source>
        <dbReference type="Proteomes" id="UP000722336"/>
    </source>
</evidence>
<dbReference type="InterPro" id="IPR001123">
    <property type="entry name" value="LeuE-type"/>
</dbReference>
<feature type="transmembrane region" description="Helical" evidence="6">
    <location>
        <begin position="6"/>
        <end position="29"/>
    </location>
</feature>
<dbReference type="PANTHER" id="PTHR30086:SF20">
    <property type="entry name" value="ARGININE EXPORTER PROTEIN ARGO-RELATED"/>
    <property type="match status" value="1"/>
</dbReference>
<reference evidence="7 8" key="1">
    <citation type="submission" date="2021-04" db="EMBL/GenBank/DDBJ databases">
        <authorList>
            <person name="Pira H."/>
            <person name="Risdian C."/>
            <person name="Wink J."/>
        </authorList>
    </citation>
    <scope>NUCLEOTIDE SEQUENCE [LARGE SCALE GENOMIC DNA]</scope>
    <source>
        <strain evidence="7 8">WHA3</strain>
    </source>
</reference>
<name>A0ABS6SCU9_9SPHN</name>
<comment type="subcellular location">
    <subcellularLocation>
        <location evidence="1">Cell membrane</location>
        <topology evidence="1">Multi-pass membrane protein</topology>
    </subcellularLocation>
</comment>
<keyword evidence="2" id="KW-1003">Cell membrane</keyword>
<dbReference type="PANTHER" id="PTHR30086">
    <property type="entry name" value="ARGININE EXPORTER PROTEIN ARGO"/>
    <property type="match status" value="1"/>
</dbReference>
<proteinExistence type="predicted"/>
<keyword evidence="8" id="KW-1185">Reference proteome</keyword>
<sequence>MTFISATGLFLIMAALAAIPSASVALVVIRSATYGTRDGIAAALGIVAGDLIFAALAIGGLTALAEALGGLFTALRYLAAAYLIWFGANLLHTIRKPADMRGRRAPKGHGGLAVSFMAGLLLTLGDVKAILFYAAMFPAFVDIPAMTTPDIALVAVITVIAIGWVKITYAFAGAKIARLSIRMPFGSAARAIGGGSMIAAGGYLLIKS</sequence>
<evidence type="ECO:0000256" key="6">
    <source>
        <dbReference type="SAM" id="Phobius"/>
    </source>
</evidence>
<feature type="transmembrane region" description="Helical" evidence="6">
    <location>
        <begin position="184"/>
        <end position="206"/>
    </location>
</feature>
<protein>
    <submittedName>
        <fullName evidence="7">LysE family translocator</fullName>
    </submittedName>
</protein>
<gene>
    <name evidence="7" type="ORF">KCG44_03950</name>
</gene>
<evidence type="ECO:0000313" key="7">
    <source>
        <dbReference type="EMBL" id="MBV7255933.1"/>
    </source>
</evidence>
<dbReference type="Pfam" id="PF01810">
    <property type="entry name" value="LysE"/>
    <property type="match status" value="1"/>
</dbReference>
<evidence type="ECO:0000256" key="1">
    <source>
        <dbReference type="ARBA" id="ARBA00004651"/>
    </source>
</evidence>
<evidence type="ECO:0000256" key="2">
    <source>
        <dbReference type="ARBA" id="ARBA00022475"/>
    </source>
</evidence>
<comment type="caution">
    <text evidence="7">The sequence shown here is derived from an EMBL/GenBank/DDBJ whole genome shotgun (WGS) entry which is preliminary data.</text>
</comment>
<organism evidence="7 8">
    <name type="scientific">Pacificimonas pallii</name>
    <dbReference type="NCBI Taxonomy" id="2827236"/>
    <lineage>
        <taxon>Bacteria</taxon>
        <taxon>Pseudomonadati</taxon>
        <taxon>Pseudomonadota</taxon>
        <taxon>Alphaproteobacteria</taxon>
        <taxon>Sphingomonadales</taxon>
        <taxon>Sphingosinicellaceae</taxon>
        <taxon>Pacificimonas</taxon>
    </lineage>
</organism>
<feature type="transmembrane region" description="Helical" evidence="6">
    <location>
        <begin position="151"/>
        <end position="172"/>
    </location>
</feature>
<keyword evidence="3 6" id="KW-0812">Transmembrane</keyword>
<accession>A0ABS6SCU9</accession>
<keyword evidence="5 6" id="KW-0472">Membrane</keyword>